<comment type="similarity">
    <text evidence="1 5">Belongs to the peptidase S8 family.</text>
</comment>
<dbReference type="InterPro" id="IPR036852">
    <property type="entry name" value="Peptidase_S8/S53_dom_sf"/>
</dbReference>
<dbReference type="PANTHER" id="PTHR43806:SF11">
    <property type="entry name" value="CEREVISIN-RELATED"/>
    <property type="match status" value="1"/>
</dbReference>
<evidence type="ECO:0000259" key="7">
    <source>
        <dbReference type="PROSITE" id="PS50268"/>
    </source>
</evidence>
<sequence>MKIHLLRVLTFLMCLFFGVLNASESYAQTPITFSKGVAQGVIRVKFKEATDARLQIAPMNGGVATLGIASFDATAHQYGAENMKRVFPYNAKFEHKLRKHDLHLWYQMDVQSNVSLDAVVQSFSSLPDVELAETIKEKQLIEPDAKFEPISKDQIQTLSDNMPVNDPLLQKQWHYNNDGSNTWTKGADVNLFKAWETTMGSNRVIVSIHDEGIDVNHEDLKNNIWVNEAELNGVEGEDSDGNGYIDDIYGWNFSSASGNIAAQSHGTHVGGTVSAVNNNGIGVAGVAGGDGTNQGALLMSCQILGGPLIDITNSYIYAANNGAVISQNSWGYTTEGYFDQAVLDAIDYFIAEAGDYEGAPMKGGIVIFASGNSNLDGKWYPGYYENCFTVASTGPNDTKADYSNYGDWIELSAPGGETTTGQINGVLSTLPGNDYGFFQGTSMACPHVSGIAALVLSHLGGETMTPSKLKAQLLNGVVSIDDLNPNYIGQLGTGRIDASFALKENEGLIPDDVTLFEVAYAGVDHIALKWITPSDEDDGQASTFEIYYNEGVFDLASATKVVVNSASGLGEWNEYRLNELAAETEYSFAILAKDRWGNESALSSSIVGATNLGPKLTFSKSSLSITADLVTSTTASDEIIFLNEEEGKLIYSLEARYKNHYPKNYATLSAGALVEPSNVGREVYPQIDVMSLNDHAELEEFEDQYLEYCNKWFSPSFFIGDNDLAKSNTAAVAYIAPEGGFNLTNFEIFLNDLTEGTTKIQVYQGNILSSATLKWEQELEPQKRDIHYFNLEEQLFFSEGEVFWLVARIPAGNKYPLVIGEYNFTTEGEDKMFYSDDDGKSWSYLVDAVYDKTQSFLFSAISKNPSVGEFITLAPASGDVLGNSEQTIIATVDASTLVNGSYTSVLFVESNDPVEPLKKLNISTKVEGHTSDMKTFDIVDFGSVQVGHEKELIIEVANYGYGIFKLANNVTLEGSTSFELTQKPYTFYARKVNQITLKYTPTQAGTETAKFVFTDNTYGGSFEINLTAVGIEPSKIEVTPVEQAYTLPLGGTDTGLFTINNLGNYPLQYSIPLYDEDREEGVHRFGYSWDLVSDNFVWEELEGQEDVLDFTQQFKDNSFLDFIDVELGFEFPFFDTLVNEMHVSHVGMIALDTKDPVNGSWGKLLGSNFTSNGYVAGLYLYTNIGLDTKFLYKRFSNYVIMEYKNLYSKPEEDDFNESHKITYQIVLYADGNIEYRYQDVWGIRNSNAPFIGVESPDKKDGFYIYENSLQPEKLFSSKNSNVTIKVNHPGRKIARNLSSVKGVVPVGQSVDITYDVVTEGLDEMRNTQNVSIFTNDPLTPLAHFTLHADVISGGEAIVTTTRDDLPFGDVYKTASPSTVVMFRNQGNKPINFTSAVVENGLFTVDKNTFTIDPRLSETLKVSFTATVDGPLEDNLIVTDELGTVYTFPITANVIHAPMINVDNSERFFTLNAGESDLLSIIVDNSAGEADLEVLPLGSHWLYEQKEIQPASVIPNYSYAWKDNMKELSGFEDLESPSYQFIDITKNGEKIDIELDDYWKPVKLPFTFEYYGINYDSVYIGIHGQISFNYYNGAPLGDKIWYPLEIPFAPDINNIVTPLWMAGETDYYDENPNKGIWYYEDEEKFVVTYERYQHFGNIMGGHATAETVFYKDGRIKMQYKTWNQDGVDFWSKWLTIGLENHDGTEGVMVNFYRSYIRDGLVIEYTPTEKTIIPAGESKTLNFAVDAGNLLDGQYKTTLALQSESPNNEKVEVPVNLTVNGIAILQWDKEVIDLGDLLWSQGQSLEVILNTQNIGTKGLDLMEMKSIKGTNPTIEIWGYNLDWDGNPFGDPLWKNTAFFDPMWAPWPGIAPSENLSTRISVSPIESGVFLDSIIVNDNMGLTDTLVIRANLILPPNMEIAADTIHQVSFDNQSVIMDEIVVSNVEGASDLAYSVEVEYPRQGMINSTSILNTENIATPLSASRLQSVSSGIGVLNTEFDDEINYFKGYEKAGGIGYGANGFSTLTKFKAPNTGFNLSHVSTWYVPAGLANAELMITVGVGDIDNPTVLHQQSFLTETAFDDLEGSLLTFELNKAIQFYPGETIYMIITYPFGPARPQGFVESAETMSDISYIEANGTWLDVTTDNRFPLLLWMNALHQSAKIAPWVTLSSFEGTVTAGSSEKIDVTFSPSNTISSYEEAMFKFMSNDKTAEVEVVVTSLTSNTAPEFIELPSMVEMDEASEKMIKVVAHDIEGHAITFNIEENVLVKSTSTSNDTLFINLTTDYESAGDYVLDVTATDEHGVSTSTQIEVLVSDVNRAPIAIEQDTLFLFLDNTPTFLDPSVIFSDEDEDALTFGIAASDDGKVMASMSQGQFAILGLVEGVTEVALIATDVHGASGMTMLVVDVSEKDVVEEEEEELPTAVDKDILEKINLRNYPNPVINKTTFTFTLPQQGDVVIQIFNLNGVVEKIISMGTLSNGNHELNVDLAPLSNGIHIYTISINGTVKTYNKLMKK</sequence>
<dbReference type="GO" id="GO:0006508">
    <property type="term" value="P:proteolysis"/>
    <property type="evidence" value="ECO:0007669"/>
    <property type="project" value="UniProtKB-KW"/>
</dbReference>
<dbReference type="NCBIfam" id="NF012200">
    <property type="entry name" value="choice_anch_D"/>
    <property type="match status" value="1"/>
</dbReference>
<evidence type="ECO:0000256" key="5">
    <source>
        <dbReference type="PROSITE-ProRule" id="PRU01240"/>
    </source>
</evidence>
<keyword evidence="3 5" id="KW-0378">Hydrolase</keyword>
<dbReference type="Gene3D" id="2.60.40.10">
    <property type="entry name" value="Immunoglobulins"/>
    <property type="match status" value="3"/>
</dbReference>
<dbReference type="PROSITE" id="PS50853">
    <property type="entry name" value="FN3"/>
    <property type="match status" value="1"/>
</dbReference>
<dbReference type="GO" id="GO:0016020">
    <property type="term" value="C:membrane"/>
    <property type="evidence" value="ECO:0007669"/>
    <property type="project" value="InterPro"/>
</dbReference>
<feature type="active site" description="Charge relay system" evidence="5">
    <location>
        <position position="210"/>
    </location>
</feature>
<dbReference type="InterPro" id="IPR015500">
    <property type="entry name" value="Peptidase_S8_subtilisin-rel"/>
</dbReference>
<dbReference type="InterPro" id="IPR023828">
    <property type="entry name" value="Peptidase_S8_Ser-AS"/>
</dbReference>
<dbReference type="KEGG" id="fll:EI427_18165"/>
<evidence type="ECO:0000256" key="6">
    <source>
        <dbReference type="SAM" id="SignalP"/>
    </source>
</evidence>
<proteinExistence type="inferred from homology"/>
<dbReference type="PROSITE" id="PS50268">
    <property type="entry name" value="CADHERIN_2"/>
    <property type="match status" value="1"/>
</dbReference>
<evidence type="ECO:0000313" key="10">
    <source>
        <dbReference type="Proteomes" id="UP000267268"/>
    </source>
</evidence>
<dbReference type="PROSITE" id="PS51892">
    <property type="entry name" value="SUBTILASE"/>
    <property type="match status" value="1"/>
</dbReference>
<dbReference type="SUPFAM" id="SSF49265">
    <property type="entry name" value="Fibronectin type III"/>
    <property type="match status" value="1"/>
</dbReference>
<dbReference type="Pfam" id="PF00082">
    <property type="entry name" value="Peptidase_S8"/>
    <property type="match status" value="1"/>
</dbReference>
<feature type="active site" description="Charge relay system" evidence="5">
    <location>
        <position position="265"/>
    </location>
</feature>
<evidence type="ECO:0000256" key="1">
    <source>
        <dbReference type="ARBA" id="ARBA00011073"/>
    </source>
</evidence>
<keyword evidence="10" id="KW-1185">Reference proteome</keyword>
<dbReference type="InterPro" id="IPR003961">
    <property type="entry name" value="FN3_dom"/>
</dbReference>
<keyword evidence="6" id="KW-0732">Signal</keyword>
<dbReference type="RefSeq" id="WP_126617428.1">
    <property type="nucleotide sequence ID" value="NZ_CP034562.1"/>
</dbReference>
<dbReference type="InterPro" id="IPR036116">
    <property type="entry name" value="FN3_sf"/>
</dbReference>
<dbReference type="InterPro" id="IPR026444">
    <property type="entry name" value="Secre_tail"/>
</dbReference>
<dbReference type="Proteomes" id="UP000267268">
    <property type="component" value="Chromosome 1"/>
</dbReference>
<evidence type="ECO:0000256" key="2">
    <source>
        <dbReference type="ARBA" id="ARBA00022670"/>
    </source>
</evidence>
<dbReference type="OrthoDB" id="9798386at2"/>
<reference evidence="9 10" key="1">
    <citation type="submission" date="2018-12" db="EMBL/GenBank/DDBJ databases">
        <title>Flammeovirga pectinis sp. nov., isolated from the gut of the Korean scallop, Patinopecten yessoensis.</title>
        <authorList>
            <person name="Bae J.-W."/>
            <person name="Jeong Y.-S."/>
            <person name="Kang W."/>
        </authorList>
    </citation>
    <scope>NUCLEOTIDE SEQUENCE [LARGE SCALE GENOMIC DNA]</scope>
    <source>
        <strain evidence="9 10">L12M1</strain>
    </source>
</reference>
<feature type="signal peptide" evidence="6">
    <location>
        <begin position="1"/>
        <end position="27"/>
    </location>
</feature>
<evidence type="ECO:0000256" key="3">
    <source>
        <dbReference type="ARBA" id="ARBA00022801"/>
    </source>
</evidence>
<feature type="active site" description="Charge relay system" evidence="5">
    <location>
        <position position="442"/>
    </location>
</feature>
<keyword evidence="4 5" id="KW-0720">Serine protease</keyword>
<dbReference type="GO" id="GO:0004252">
    <property type="term" value="F:serine-type endopeptidase activity"/>
    <property type="evidence" value="ECO:0007669"/>
    <property type="project" value="UniProtKB-UniRule"/>
</dbReference>
<dbReference type="PROSITE" id="PS00137">
    <property type="entry name" value="SUBTILASE_HIS"/>
    <property type="match status" value="1"/>
</dbReference>
<dbReference type="SUPFAM" id="SSF52743">
    <property type="entry name" value="Subtilisin-like"/>
    <property type="match status" value="1"/>
</dbReference>
<dbReference type="GO" id="GO:0007156">
    <property type="term" value="P:homophilic cell adhesion via plasma membrane adhesion molecules"/>
    <property type="evidence" value="ECO:0007669"/>
    <property type="project" value="InterPro"/>
</dbReference>
<dbReference type="PROSITE" id="PS00138">
    <property type="entry name" value="SUBTILASE_SER"/>
    <property type="match status" value="1"/>
</dbReference>
<gene>
    <name evidence="9" type="ORF">EI427_18165</name>
</gene>
<dbReference type="PANTHER" id="PTHR43806">
    <property type="entry name" value="PEPTIDASE S8"/>
    <property type="match status" value="1"/>
</dbReference>
<feature type="domain" description="Fibronectin type-III" evidence="8">
    <location>
        <begin position="509"/>
        <end position="613"/>
    </location>
</feature>
<dbReference type="GO" id="GO:0005509">
    <property type="term" value="F:calcium ion binding"/>
    <property type="evidence" value="ECO:0007669"/>
    <property type="project" value="InterPro"/>
</dbReference>
<dbReference type="InterPro" id="IPR013783">
    <property type="entry name" value="Ig-like_fold"/>
</dbReference>
<dbReference type="NCBIfam" id="TIGR04183">
    <property type="entry name" value="Por_Secre_tail"/>
    <property type="match status" value="1"/>
</dbReference>
<accession>A0A3S9P7F8</accession>
<dbReference type="PRINTS" id="PR00723">
    <property type="entry name" value="SUBTILISIN"/>
</dbReference>
<dbReference type="SUPFAM" id="SSF49313">
    <property type="entry name" value="Cadherin-like"/>
    <property type="match status" value="1"/>
</dbReference>
<protein>
    <submittedName>
        <fullName evidence="9">Choice-of-anchor D domain-containing protein</fullName>
    </submittedName>
</protein>
<dbReference type="InterPro" id="IPR050131">
    <property type="entry name" value="Peptidase_S8_subtilisin-like"/>
</dbReference>
<dbReference type="InterPro" id="IPR022398">
    <property type="entry name" value="Peptidase_S8_His-AS"/>
</dbReference>
<keyword evidence="2 5" id="KW-0645">Protease</keyword>
<feature type="chain" id="PRO_5019140118" evidence="6">
    <location>
        <begin position="28"/>
        <end position="2511"/>
    </location>
</feature>
<evidence type="ECO:0000256" key="4">
    <source>
        <dbReference type="ARBA" id="ARBA00022825"/>
    </source>
</evidence>
<organism evidence="9 10">
    <name type="scientific">Flammeovirga pectinis</name>
    <dbReference type="NCBI Taxonomy" id="2494373"/>
    <lineage>
        <taxon>Bacteria</taxon>
        <taxon>Pseudomonadati</taxon>
        <taxon>Bacteroidota</taxon>
        <taxon>Cytophagia</taxon>
        <taxon>Cytophagales</taxon>
        <taxon>Flammeovirgaceae</taxon>
        <taxon>Flammeovirga</taxon>
    </lineage>
</organism>
<dbReference type="EMBL" id="CP034562">
    <property type="protein sequence ID" value="AZQ64084.1"/>
    <property type="molecule type" value="Genomic_DNA"/>
</dbReference>
<dbReference type="InterPro" id="IPR015919">
    <property type="entry name" value="Cadherin-like_sf"/>
</dbReference>
<feature type="domain" description="Cadherin" evidence="7">
    <location>
        <begin position="2256"/>
        <end position="2335"/>
    </location>
</feature>
<evidence type="ECO:0000313" key="9">
    <source>
        <dbReference type="EMBL" id="AZQ64084.1"/>
    </source>
</evidence>
<name>A0A3S9P7F8_9BACT</name>
<dbReference type="CDD" id="cd11304">
    <property type="entry name" value="Cadherin_repeat"/>
    <property type="match status" value="1"/>
</dbReference>
<dbReference type="Gene3D" id="3.40.50.200">
    <property type="entry name" value="Peptidase S8/S53 domain"/>
    <property type="match status" value="1"/>
</dbReference>
<dbReference type="InterPro" id="IPR000209">
    <property type="entry name" value="Peptidase_S8/S53_dom"/>
</dbReference>
<evidence type="ECO:0000259" key="8">
    <source>
        <dbReference type="PROSITE" id="PS50853"/>
    </source>
</evidence>
<dbReference type="InterPro" id="IPR002126">
    <property type="entry name" value="Cadherin-like_dom"/>
</dbReference>